<dbReference type="PANTHER" id="PTHR44156">
    <property type="entry name" value="SUPERNUMERARY LIMBS, ISOFORM B-RELATED"/>
    <property type="match status" value="1"/>
</dbReference>
<accession>A0A5B8MMQ1</accession>
<dbReference type="PROSITE" id="PS50082">
    <property type="entry name" value="WD_REPEATS_2"/>
    <property type="match status" value="1"/>
</dbReference>
<feature type="region of interest" description="Disordered" evidence="2">
    <location>
        <begin position="366"/>
        <end position="427"/>
    </location>
</feature>
<dbReference type="Gene3D" id="2.130.10.10">
    <property type="entry name" value="YVTN repeat-like/Quinoprotein amine dehydrogenase"/>
    <property type="match status" value="1"/>
</dbReference>
<dbReference type="InterPro" id="IPR001680">
    <property type="entry name" value="WD40_rpt"/>
</dbReference>
<keyword evidence="4" id="KW-1185">Reference proteome</keyword>
<name>A0A5B8MMQ1_9CHLO</name>
<dbReference type="SMART" id="SM00320">
    <property type="entry name" value="WD40"/>
    <property type="match status" value="2"/>
</dbReference>
<feature type="compositionally biased region" description="Basic residues" evidence="2">
    <location>
        <begin position="512"/>
        <end position="523"/>
    </location>
</feature>
<evidence type="ECO:0000313" key="3">
    <source>
        <dbReference type="EMBL" id="QDZ21324.1"/>
    </source>
</evidence>
<dbReference type="STRING" id="1764295.A0A5B8MMQ1"/>
<dbReference type="Proteomes" id="UP000316726">
    <property type="component" value="Chromosome 5"/>
</dbReference>
<feature type="region of interest" description="Disordered" evidence="2">
    <location>
        <begin position="470"/>
        <end position="529"/>
    </location>
</feature>
<evidence type="ECO:0000256" key="1">
    <source>
        <dbReference type="PROSITE-ProRule" id="PRU00221"/>
    </source>
</evidence>
<evidence type="ECO:0000256" key="2">
    <source>
        <dbReference type="SAM" id="MobiDB-lite"/>
    </source>
</evidence>
<reference evidence="3 4" key="1">
    <citation type="submission" date="2018-07" db="EMBL/GenBank/DDBJ databases">
        <title>The complete nuclear genome of the prasinophyte Chloropicon primus (CCMP1205).</title>
        <authorList>
            <person name="Pombert J.-F."/>
            <person name="Otis C."/>
            <person name="Turmel M."/>
            <person name="Lemieux C."/>
        </authorList>
    </citation>
    <scope>NUCLEOTIDE SEQUENCE [LARGE SCALE GENOMIC DNA]</scope>
    <source>
        <strain evidence="3 4">CCMP1205</strain>
    </source>
</reference>
<dbReference type="SUPFAM" id="SSF50978">
    <property type="entry name" value="WD40 repeat-like"/>
    <property type="match status" value="1"/>
</dbReference>
<feature type="compositionally biased region" description="Basic and acidic residues" evidence="2">
    <location>
        <begin position="366"/>
        <end position="375"/>
    </location>
</feature>
<feature type="repeat" description="WD" evidence="1">
    <location>
        <begin position="131"/>
        <end position="172"/>
    </location>
</feature>
<organism evidence="3 4">
    <name type="scientific">Chloropicon primus</name>
    <dbReference type="NCBI Taxonomy" id="1764295"/>
    <lineage>
        <taxon>Eukaryota</taxon>
        <taxon>Viridiplantae</taxon>
        <taxon>Chlorophyta</taxon>
        <taxon>Chloropicophyceae</taxon>
        <taxon>Chloropicales</taxon>
        <taxon>Chloropicaceae</taxon>
        <taxon>Chloropicon</taxon>
    </lineage>
</organism>
<evidence type="ECO:0000313" key="4">
    <source>
        <dbReference type="Proteomes" id="UP000316726"/>
    </source>
</evidence>
<keyword evidence="1" id="KW-0853">WD repeat</keyword>
<dbReference type="EMBL" id="CP031038">
    <property type="protein sequence ID" value="QDZ21324.1"/>
    <property type="molecule type" value="Genomic_DNA"/>
</dbReference>
<proteinExistence type="predicted"/>
<dbReference type="InterPro" id="IPR053299">
    <property type="entry name" value="ASTRA_WD_repeat"/>
</dbReference>
<gene>
    <name evidence="3" type="ORF">A3770_05p38420</name>
</gene>
<dbReference type="PROSITE" id="PS50294">
    <property type="entry name" value="WD_REPEATS_REGION"/>
    <property type="match status" value="1"/>
</dbReference>
<dbReference type="InterPro" id="IPR036322">
    <property type="entry name" value="WD40_repeat_dom_sf"/>
</dbReference>
<sequence length="663" mass="71898">MSRRGLVLVKEKLLEVRSERDLASKVRGRFAAVSANGYAYTATSNGAIVQSHLGKDGSRAKEVLYRIHEVRGQPVESSFRILRPFTTFQLATGRAGGDSENFVFTLAGQRRIMIAQVPQGVLNVAYQVHLLGSHAAPVTCTAIQNEDALLASYSSEDCLKVWDLESGAEMASAVRVSVGGVTSLGFGFRNKILSGDSDGTVCLWAVNSSTKSLTRLQNLRIPIGVMPISSLSACMVIERNHKNEAQAGERFMSKLWIGAGAEDGSFYVWSANGEEEKWDLVKSQQYVRSASIGCLHFDSVHNTLLVSGWSTIKTPAVFVYSIPSFKCIGVCDLKSPALLLEPRTRLQVVACLENLVVEKVAVPKATGKEAEERPEASISETIEAESPEASPDKSTGDSEATDNGGSNEGAVEPGEEAVRMASGPAPRQMPQEIQDLINKLKSKPSTVPGPQPRQVPKAVIDEVCSTSSTGAAVAARPAPQHAQTLGPRSSLRKEAAPAACNDLSLRSADEKKKKRKKKKKKAKHVEAVAKSTNELAQPRLCSTAMLRDKIHSMEDASFSPSEALVEECREKAVKKAMASSNVLVPRKISKLYNGLAPIIDKVPGKKVRKVGKQVDPSWAQSIKVKPKVTDCWRDRVPQICELEVKSVPSYNDLQEVHSRIAMF</sequence>
<feature type="compositionally biased region" description="Low complexity" evidence="2">
    <location>
        <begin position="471"/>
        <end position="483"/>
    </location>
</feature>
<dbReference type="InterPro" id="IPR015943">
    <property type="entry name" value="WD40/YVTN_repeat-like_dom_sf"/>
</dbReference>
<protein>
    <submittedName>
        <fullName evidence="3">Uncharacterized protein</fullName>
    </submittedName>
</protein>
<dbReference type="AlphaFoldDB" id="A0A5B8MMQ1"/>